<dbReference type="InterPro" id="IPR036188">
    <property type="entry name" value="FAD/NAD-bd_sf"/>
</dbReference>
<organism evidence="2 3">
    <name type="scientific">Propioniciclava soli</name>
    <dbReference type="NCBI Taxonomy" id="2775081"/>
    <lineage>
        <taxon>Bacteria</taxon>
        <taxon>Bacillati</taxon>
        <taxon>Actinomycetota</taxon>
        <taxon>Actinomycetes</taxon>
        <taxon>Propionibacteriales</taxon>
        <taxon>Propionibacteriaceae</taxon>
        <taxon>Propioniciclava</taxon>
    </lineage>
</organism>
<name>A0ABZ3C8L0_9ACTN</name>
<dbReference type="PANTHER" id="PTHR40254:SF1">
    <property type="entry name" value="BLR0577 PROTEIN"/>
    <property type="match status" value="1"/>
</dbReference>
<keyword evidence="3" id="KW-1185">Reference proteome</keyword>
<accession>A0ABZ3C8L0</accession>
<dbReference type="SUPFAM" id="SSF51905">
    <property type="entry name" value="FAD/NAD(P)-binding domain"/>
    <property type="match status" value="1"/>
</dbReference>
<evidence type="ECO:0000313" key="2">
    <source>
        <dbReference type="EMBL" id="WZW98075.1"/>
    </source>
</evidence>
<sequence length="488" mass="50191">MSGAGGGGRGSGVRRVAVLGAGPRALWAAECLADAAADITLDVFDPRPPGVGSAYAVDQPRHLRLNVTSAIVRTGLGAFDDWRRARGEGAELDPFPPRALVGAFLAHAWAAVAERLDVRHHAVAATAPRPEEGRWRVGGPDAAGELYDEVLLATGHESAWPGAWHHARPDAVPAFPVNGLTPERVPAGRPVAVRGTALTFIDAALSLTEGRGGWFTDAGYETGGAEPTIVPFSRHGRFMEPKPEPDGPLAALDLAEPRAAGAGAIASTPGSARCVAEAVRVTAQAYLRQAGGSGDVAAVLAGTDGSADPVADLRRSLAVVRGEERPHAPWAVGQAFRDLYPAIIASLSFERCPAGEWATFAALAATLERVAFGPPPVNAAKVLALVDAGVLAPPSRTEPAAEARVDAVIAPPGVVPGSLTAALVGRGIGRLASGRRGLRVGPDGGVPGWPGLAAVGRSTEDVVIGNDTLSRTLHDVVPRWAEKVSRDA</sequence>
<protein>
    <submittedName>
        <fullName evidence="2">FAD/NAD(P)-binding protein</fullName>
    </submittedName>
</protein>
<evidence type="ECO:0000259" key="1">
    <source>
        <dbReference type="Pfam" id="PF13454"/>
    </source>
</evidence>
<feature type="domain" description="FAD-dependent urate hydroxylase HpyO/Asp monooxygenase CreE-like FAD/NAD(P)-binding" evidence="1">
    <location>
        <begin position="17"/>
        <end position="156"/>
    </location>
</feature>
<gene>
    <name evidence="2" type="ORF">PCC79_14435</name>
</gene>
<dbReference type="Proteomes" id="UP001434337">
    <property type="component" value="Chromosome"/>
</dbReference>
<reference evidence="2 3" key="1">
    <citation type="journal article" date="2023" name="Environ Microbiome">
        <title>A coral-associated actinobacterium mitigates coral bleaching under heat stress.</title>
        <authorList>
            <person name="Li J."/>
            <person name="Zou Y."/>
            <person name="Li Q."/>
            <person name="Zhang J."/>
            <person name="Bourne D.G."/>
            <person name="Lyu Y."/>
            <person name="Liu C."/>
            <person name="Zhang S."/>
        </authorList>
    </citation>
    <scope>NUCLEOTIDE SEQUENCE [LARGE SCALE GENOMIC DNA]</scope>
    <source>
        <strain evidence="2 3">SCSIO 13291</strain>
    </source>
</reference>
<dbReference type="RefSeq" id="WP_342372227.1">
    <property type="nucleotide sequence ID" value="NZ_CP115965.1"/>
</dbReference>
<dbReference type="PANTHER" id="PTHR40254">
    <property type="entry name" value="BLR0577 PROTEIN"/>
    <property type="match status" value="1"/>
</dbReference>
<dbReference type="InterPro" id="IPR052189">
    <property type="entry name" value="L-asp_N-monooxygenase_NS-form"/>
</dbReference>
<dbReference type="Pfam" id="PF13454">
    <property type="entry name" value="NAD_binding_9"/>
    <property type="match status" value="1"/>
</dbReference>
<proteinExistence type="predicted"/>
<dbReference type="InterPro" id="IPR038732">
    <property type="entry name" value="HpyO/CreE_NAD-binding"/>
</dbReference>
<evidence type="ECO:0000313" key="3">
    <source>
        <dbReference type="Proteomes" id="UP001434337"/>
    </source>
</evidence>
<dbReference type="EMBL" id="CP115965">
    <property type="protein sequence ID" value="WZW98075.1"/>
    <property type="molecule type" value="Genomic_DNA"/>
</dbReference>